<dbReference type="NCBIfam" id="NF009116">
    <property type="entry name" value="PRK12466.1"/>
    <property type="match status" value="1"/>
</dbReference>
<keyword evidence="5 12" id="KW-0004">4Fe-4S</keyword>
<dbReference type="EMBL" id="SMAD01000005">
    <property type="protein sequence ID" value="TCS87301.1"/>
    <property type="molecule type" value="Genomic_DNA"/>
</dbReference>
<dbReference type="HAMAP" id="MF_01026">
    <property type="entry name" value="LeuC_type1"/>
    <property type="match status" value="1"/>
</dbReference>
<dbReference type="InterPro" id="IPR033941">
    <property type="entry name" value="IPMI_cat"/>
</dbReference>
<keyword evidence="11 12" id="KW-0100">Branched-chain amino acid biosynthesis</keyword>
<comment type="cofactor">
    <cofactor evidence="12">
        <name>[4Fe-4S] cluster</name>
        <dbReference type="ChEBI" id="CHEBI:49883"/>
    </cofactor>
    <text evidence="12">Binds 1 [4Fe-4S] cluster per subunit.</text>
</comment>
<evidence type="ECO:0000256" key="10">
    <source>
        <dbReference type="ARBA" id="ARBA00023239"/>
    </source>
</evidence>
<comment type="function">
    <text evidence="2 12">Catalyzes the isomerization between 2-isopropylmalate and 3-isopropylmalate, via the formation of 2-isopropylmaleate.</text>
</comment>
<evidence type="ECO:0000256" key="5">
    <source>
        <dbReference type="ARBA" id="ARBA00022485"/>
    </source>
</evidence>
<keyword evidence="8 12" id="KW-0408">Iron</keyword>
<evidence type="ECO:0000259" key="13">
    <source>
        <dbReference type="Pfam" id="PF00330"/>
    </source>
</evidence>
<evidence type="ECO:0000256" key="3">
    <source>
        <dbReference type="ARBA" id="ARBA00004729"/>
    </source>
</evidence>
<dbReference type="InterPro" id="IPR036008">
    <property type="entry name" value="Aconitase_4Fe-4S_dom"/>
</dbReference>
<dbReference type="GO" id="GO:0051539">
    <property type="term" value="F:4 iron, 4 sulfur cluster binding"/>
    <property type="evidence" value="ECO:0007669"/>
    <property type="project" value="UniProtKB-KW"/>
</dbReference>
<keyword evidence="6 12" id="KW-0028">Amino-acid biosynthesis</keyword>
<keyword evidence="15" id="KW-1185">Reference proteome</keyword>
<accession>A0A4R3KRE3</accession>
<dbReference type="GO" id="GO:0046872">
    <property type="term" value="F:metal ion binding"/>
    <property type="evidence" value="ECO:0007669"/>
    <property type="project" value="UniProtKB-KW"/>
</dbReference>
<comment type="caution">
    <text evidence="14">The sequence shown here is derived from an EMBL/GenBank/DDBJ whole genome shotgun (WGS) entry which is preliminary data.</text>
</comment>
<dbReference type="AlphaFoldDB" id="A0A4R3KRE3"/>
<gene>
    <name evidence="12" type="primary">leuC</name>
    <name evidence="14" type="ORF">EDD80_105115</name>
</gene>
<keyword evidence="9 12" id="KW-0411">Iron-sulfur</keyword>
<dbReference type="GO" id="GO:0009098">
    <property type="term" value="P:L-leucine biosynthetic process"/>
    <property type="evidence" value="ECO:0007669"/>
    <property type="project" value="UniProtKB-UniRule"/>
</dbReference>
<dbReference type="CDD" id="cd01583">
    <property type="entry name" value="IPMI"/>
    <property type="match status" value="1"/>
</dbReference>
<evidence type="ECO:0000256" key="11">
    <source>
        <dbReference type="ARBA" id="ARBA00023304"/>
    </source>
</evidence>
<evidence type="ECO:0000256" key="2">
    <source>
        <dbReference type="ARBA" id="ARBA00002695"/>
    </source>
</evidence>
<dbReference type="GO" id="GO:0003861">
    <property type="term" value="F:3-isopropylmalate dehydratase activity"/>
    <property type="evidence" value="ECO:0007669"/>
    <property type="project" value="UniProtKB-UniRule"/>
</dbReference>
<evidence type="ECO:0000256" key="8">
    <source>
        <dbReference type="ARBA" id="ARBA00023004"/>
    </source>
</evidence>
<dbReference type="PRINTS" id="PR00415">
    <property type="entry name" value="ACONITASE"/>
</dbReference>
<reference evidence="14 15" key="1">
    <citation type="submission" date="2019-03" db="EMBL/GenBank/DDBJ databases">
        <title>Genomic Encyclopedia of Type Strains, Phase IV (KMG-IV): sequencing the most valuable type-strain genomes for metagenomic binning, comparative biology and taxonomic classification.</title>
        <authorList>
            <person name="Goeker M."/>
        </authorList>
    </citation>
    <scope>NUCLEOTIDE SEQUENCE [LARGE SCALE GENOMIC DNA]</scope>
    <source>
        <strain evidence="14 15">DSM 21100</strain>
    </source>
</reference>
<dbReference type="UniPathway" id="UPA00048">
    <property type="reaction ID" value="UER00071"/>
</dbReference>
<comment type="subunit">
    <text evidence="12">Heterodimer of LeuC and LeuD.</text>
</comment>
<dbReference type="InterPro" id="IPR015931">
    <property type="entry name" value="Acnase/IPM_dHydase_lsu_aba_1/3"/>
</dbReference>
<dbReference type="EC" id="4.2.1.33" evidence="12"/>
<protein>
    <recommendedName>
        <fullName evidence="12">3-isopropylmalate dehydratase large subunit</fullName>
        <ecNumber evidence="12">4.2.1.33</ecNumber>
    </recommendedName>
    <alternativeName>
        <fullName evidence="12">Alpha-IPM isomerase</fullName>
        <shortName evidence="12">IPMI</shortName>
    </alternativeName>
    <alternativeName>
        <fullName evidence="12">Isopropylmalate isomerase</fullName>
    </alternativeName>
</protein>
<keyword evidence="10 12" id="KW-0456">Lyase</keyword>
<sequence>MSTIPATLFDKVWDSHVVRKIEDGPDILFIDRHFIHEVTSPVAFLGLANRGLKVMFPQKTFATADHNTPTINQHLPVEDPLSAKQLQALEVNTALHGISHWGLGNPKNGIVHVVGPENGITLPGMTIVCGDSHTSTHGAFGAIAFGIGTSEVEMVLSSQCIMQPKPKKMRINVNGRLGRGITPKDVALYIISKLTAAGATGYFVEYAGEVFRNMSMEGRMTVCNMSIEMGARGGMVAPDETTFAYIRDREQAPSGEAWEQALSYWKTLKSDEGAAFDLEHYFDAADIEPMITYGTNPGMGMGITQHIPTAGEAGGGKSSYEKSLQYMGFREAEGMLGKKVDYVFIGSCTNGRIEDFRSFASIVKGRKKADHVTAWIVPGSHVVEKQIREEGIYDILIEAGFELRQPGCSACLAMNDDKIPAGKYAVSTSNRNFEGRQGPGSRTMLASPLVAAAAAVTGVVTDPRELLAEEELVASL</sequence>
<dbReference type="InterPro" id="IPR001030">
    <property type="entry name" value="Acoase/IPM_deHydtase_lsu_aba"/>
</dbReference>
<evidence type="ECO:0000313" key="15">
    <source>
        <dbReference type="Proteomes" id="UP000295807"/>
    </source>
</evidence>
<organism evidence="14 15">
    <name type="scientific">Anseongella ginsenosidimutans</name>
    <dbReference type="NCBI Taxonomy" id="496056"/>
    <lineage>
        <taxon>Bacteria</taxon>
        <taxon>Pseudomonadati</taxon>
        <taxon>Bacteroidota</taxon>
        <taxon>Sphingobacteriia</taxon>
        <taxon>Sphingobacteriales</taxon>
        <taxon>Sphingobacteriaceae</taxon>
        <taxon>Anseongella</taxon>
    </lineage>
</organism>
<keyword evidence="4 12" id="KW-0432">Leucine biosynthesis</keyword>
<evidence type="ECO:0000256" key="1">
    <source>
        <dbReference type="ARBA" id="ARBA00000491"/>
    </source>
</evidence>
<evidence type="ECO:0000256" key="6">
    <source>
        <dbReference type="ARBA" id="ARBA00022605"/>
    </source>
</evidence>
<dbReference type="NCBIfam" id="TIGR00170">
    <property type="entry name" value="leuC"/>
    <property type="match status" value="1"/>
</dbReference>
<dbReference type="PANTHER" id="PTHR43822">
    <property type="entry name" value="HOMOACONITASE, MITOCHONDRIAL-RELATED"/>
    <property type="match status" value="1"/>
</dbReference>
<evidence type="ECO:0000313" key="14">
    <source>
        <dbReference type="EMBL" id="TCS87301.1"/>
    </source>
</evidence>
<evidence type="ECO:0000256" key="7">
    <source>
        <dbReference type="ARBA" id="ARBA00022723"/>
    </source>
</evidence>
<dbReference type="SUPFAM" id="SSF53732">
    <property type="entry name" value="Aconitase iron-sulfur domain"/>
    <property type="match status" value="1"/>
</dbReference>
<dbReference type="PROSITE" id="PS01244">
    <property type="entry name" value="ACONITASE_2"/>
    <property type="match status" value="1"/>
</dbReference>
<feature type="binding site" evidence="12">
    <location>
        <position position="411"/>
    </location>
    <ligand>
        <name>[4Fe-4S] cluster</name>
        <dbReference type="ChEBI" id="CHEBI:49883"/>
    </ligand>
</feature>
<proteinExistence type="inferred from homology"/>
<dbReference type="NCBIfam" id="NF004016">
    <property type="entry name" value="PRK05478.1"/>
    <property type="match status" value="1"/>
</dbReference>
<dbReference type="PANTHER" id="PTHR43822:SF9">
    <property type="entry name" value="3-ISOPROPYLMALATE DEHYDRATASE"/>
    <property type="match status" value="1"/>
</dbReference>
<evidence type="ECO:0000256" key="12">
    <source>
        <dbReference type="HAMAP-Rule" id="MF_01026"/>
    </source>
</evidence>
<dbReference type="InterPro" id="IPR004430">
    <property type="entry name" value="3-IsopropMal_deHydase_lsu"/>
</dbReference>
<feature type="domain" description="Aconitase/3-isopropylmalate dehydratase large subunit alpha/beta/alpha" evidence="13">
    <location>
        <begin position="10"/>
        <end position="458"/>
    </location>
</feature>
<dbReference type="InterPro" id="IPR050067">
    <property type="entry name" value="IPM_dehydratase_rel_enz"/>
</dbReference>
<feature type="binding site" evidence="12">
    <location>
        <position position="408"/>
    </location>
    <ligand>
        <name>[4Fe-4S] cluster</name>
        <dbReference type="ChEBI" id="CHEBI:49883"/>
    </ligand>
</feature>
<feature type="binding site" evidence="12">
    <location>
        <position position="348"/>
    </location>
    <ligand>
        <name>[4Fe-4S] cluster</name>
        <dbReference type="ChEBI" id="CHEBI:49883"/>
    </ligand>
</feature>
<dbReference type="InterPro" id="IPR018136">
    <property type="entry name" value="Aconitase_4Fe-4S_BS"/>
</dbReference>
<comment type="pathway">
    <text evidence="3 12">Amino-acid biosynthesis; L-leucine biosynthesis; L-leucine from 3-methyl-2-oxobutanoate: step 2/4.</text>
</comment>
<name>A0A4R3KRE3_9SPHI</name>
<comment type="catalytic activity">
    <reaction evidence="1 12">
        <text>(2R,3S)-3-isopropylmalate = (2S)-2-isopropylmalate</text>
        <dbReference type="Rhea" id="RHEA:32287"/>
        <dbReference type="ChEBI" id="CHEBI:1178"/>
        <dbReference type="ChEBI" id="CHEBI:35121"/>
        <dbReference type="EC" id="4.2.1.33"/>
    </reaction>
</comment>
<dbReference type="Gene3D" id="3.30.499.10">
    <property type="entry name" value="Aconitase, domain 3"/>
    <property type="match status" value="2"/>
</dbReference>
<comment type="similarity">
    <text evidence="12">Belongs to the aconitase/IPM isomerase family. LeuC type 1 subfamily.</text>
</comment>
<dbReference type="Pfam" id="PF00330">
    <property type="entry name" value="Aconitase"/>
    <property type="match status" value="1"/>
</dbReference>
<evidence type="ECO:0000256" key="9">
    <source>
        <dbReference type="ARBA" id="ARBA00023014"/>
    </source>
</evidence>
<keyword evidence="7 12" id="KW-0479">Metal-binding</keyword>
<evidence type="ECO:0000256" key="4">
    <source>
        <dbReference type="ARBA" id="ARBA00022430"/>
    </source>
</evidence>
<dbReference type="Proteomes" id="UP000295807">
    <property type="component" value="Unassembled WGS sequence"/>
</dbReference>